<reference evidence="4" key="1">
    <citation type="journal article" date="2024" name="Gigascience">
        <title>Chromosome-level genome of the poultry shaft louse Menopon gallinae provides insight into the host-switching and adaptive evolution of parasitic lice.</title>
        <authorList>
            <person name="Xu Y."/>
            <person name="Ma L."/>
            <person name="Liu S."/>
            <person name="Liang Y."/>
            <person name="Liu Q."/>
            <person name="He Z."/>
            <person name="Tian L."/>
            <person name="Duan Y."/>
            <person name="Cai W."/>
            <person name="Li H."/>
            <person name="Song F."/>
        </authorList>
    </citation>
    <scope>NUCLEOTIDE SEQUENCE</scope>
    <source>
        <strain evidence="4">Cailab_2023a</strain>
    </source>
</reference>
<sequence length="280" mass="32352">MALPIVQNRQPWRQAPMDPISEPQFILIRWYQQGDEVACRKIIHEGVMATVLPAFFTALTREVTFEIIIIMAAFMFVFMGLSPTICLLSIPLSVLIIYLCVYLSHITRAYSVSEELMNIPKNFLSSKNTGFWVAEAFESYPQRKDPSQLKYLIINESQLQTISGQGRYFNKKIIGTIAVNQSRQEMDSAWLRRMAVTSKYQRKGVGTALLNEALRFCQRRGYEYVIMVASECHEAAKKLSLKKGFELRQLYHKQFLGSLVQVLMYEFSYKIPGQEHFSFL</sequence>
<feature type="transmembrane region" description="Helical" evidence="2">
    <location>
        <begin position="63"/>
        <end position="81"/>
    </location>
</feature>
<protein>
    <recommendedName>
        <fullName evidence="3">N-acetyltransferase domain-containing protein</fullName>
    </recommendedName>
</protein>
<dbReference type="PANTHER" id="PTHR13947:SF37">
    <property type="entry name" value="LD18367P"/>
    <property type="match status" value="1"/>
</dbReference>
<dbReference type="SUPFAM" id="SSF55729">
    <property type="entry name" value="Acyl-CoA N-acyltransferases (Nat)"/>
    <property type="match status" value="1"/>
</dbReference>
<name>A0AAW2I5L5_9NEOP</name>
<dbReference type="CDD" id="cd04301">
    <property type="entry name" value="NAT_SF"/>
    <property type="match status" value="1"/>
</dbReference>
<dbReference type="EMBL" id="JARGDH010000002">
    <property type="protein sequence ID" value="KAL0277365.1"/>
    <property type="molecule type" value="Genomic_DNA"/>
</dbReference>
<keyword evidence="2" id="KW-0472">Membrane</keyword>
<keyword evidence="2" id="KW-0812">Transmembrane</keyword>
<dbReference type="InterPro" id="IPR050769">
    <property type="entry name" value="NAT_camello-type"/>
</dbReference>
<dbReference type="InterPro" id="IPR016181">
    <property type="entry name" value="Acyl_CoA_acyltransferase"/>
</dbReference>
<dbReference type="PROSITE" id="PS51186">
    <property type="entry name" value="GNAT"/>
    <property type="match status" value="1"/>
</dbReference>
<accession>A0AAW2I5L5</accession>
<keyword evidence="1" id="KW-0808">Transferase</keyword>
<feature type="transmembrane region" description="Helical" evidence="2">
    <location>
        <begin position="87"/>
        <end position="107"/>
    </location>
</feature>
<evidence type="ECO:0000256" key="1">
    <source>
        <dbReference type="ARBA" id="ARBA00022679"/>
    </source>
</evidence>
<dbReference type="InterPro" id="IPR000182">
    <property type="entry name" value="GNAT_dom"/>
</dbReference>
<evidence type="ECO:0000256" key="2">
    <source>
        <dbReference type="SAM" id="Phobius"/>
    </source>
</evidence>
<dbReference type="GO" id="GO:0008080">
    <property type="term" value="F:N-acetyltransferase activity"/>
    <property type="evidence" value="ECO:0007669"/>
    <property type="project" value="InterPro"/>
</dbReference>
<evidence type="ECO:0000313" key="4">
    <source>
        <dbReference type="EMBL" id="KAL0277365.1"/>
    </source>
</evidence>
<feature type="domain" description="N-acetyltransferase" evidence="3">
    <location>
        <begin position="117"/>
        <end position="272"/>
    </location>
</feature>
<dbReference type="Pfam" id="PF00583">
    <property type="entry name" value="Acetyltransf_1"/>
    <property type="match status" value="1"/>
</dbReference>
<dbReference type="PANTHER" id="PTHR13947">
    <property type="entry name" value="GNAT FAMILY N-ACETYLTRANSFERASE"/>
    <property type="match status" value="1"/>
</dbReference>
<comment type="caution">
    <text evidence="4">The sequence shown here is derived from an EMBL/GenBank/DDBJ whole genome shotgun (WGS) entry which is preliminary data.</text>
</comment>
<dbReference type="AlphaFoldDB" id="A0AAW2I5L5"/>
<dbReference type="Gene3D" id="3.40.630.30">
    <property type="match status" value="1"/>
</dbReference>
<gene>
    <name evidence="4" type="ORF">PYX00_004682</name>
</gene>
<proteinExistence type="predicted"/>
<organism evidence="4">
    <name type="scientific">Menopon gallinae</name>
    <name type="common">poultry shaft louse</name>
    <dbReference type="NCBI Taxonomy" id="328185"/>
    <lineage>
        <taxon>Eukaryota</taxon>
        <taxon>Metazoa</taxon>
        <taxon>Ecdysozoa</taxon>
        <taxon>Arthropoda</taxon>
        <taxon>Hexapoda</taxon>
        <taxon>Insecta</taxon>
        <taxon>Pterygota</taxon>
        <taxon>Neoptera</taxon>
        <taxon>Paraneoptera</taxon>
        <taxon>Psocodea</taxon>
        <taxon>Troctomorpha</taxon>
        <taxon>Phthiraptera</taxon>
        <taxon>Amblycera</taxon>
        <taxon>Menoponidae</taxon>
        <taxon>Menopon</taxon>
    </lineage>
</organism>
<keyword evidence="2" id="KW-1133">Transmembrane helix</keyword>
<evidence type="ECO:0000259" key="3">
    <source>
        <dbReference type="PROSITE" id="PS51186"/>
    </source>
</evidence>